<evidence type="ECO:0000313" key="1">
    <source>
        <dbReference type="EMBL" id="KAJ8681740.1"/>
    </source>
</evidence>
<proteinExistence type="predicted"/>
<comment type="caution">
    <text evidence="1">The sequence shown here is derived from an EMBL/GenBank/DDBJ whole genome shotgun (WGS) entry which is preliminary data.</text>
</comment>
<reference evidence="1" key="1">
    <citation type="submission" date="2023-04" db="EMBL/GenBank/DDBJ databases">
        <title>A chromosome-level genome assembly of the parasitoid wasp Eretmocerus hayati.</title>
        <authorList>
            <person name="Zhong Y."/>
            <person name="Liu S."/>
            <person name="Liu Y."/>
        </authorList>
    </citation>
    <scope>NUCLEOTIDE SEQUENCE</scope>
    <source>
        <strain evidence="1">ZJU_SS_LIU_2023</strain>
    </source>
</reference>
<protein>
    <submittedName>
        <fullName evidence="1">Uncharacterized protein</fullName>
    </submittedName>
</protein>
<name>A0ACC2PE64_9HYME</name>
<dbReference type="EMBL" id="CM056741">
    <property type="protein sequence ID" value="KAJ8681740.1"/>
    <property type="molecule type" value="Genomic_DNA"/>
</dbReference>
<sequence length="159" mass="17951">MVTVQTVATVHIKTVKLIINLIILILYRWGYGGEFLGVGGTWNSTENKSADTEIMASGIFVGFFIYTSITLVSFCFGTMEHKKTGVEIIMNFIGFFMFIVIGGIALHFWIGYLPEHKLYTFITEREAGIAMGLLCVVEGVMYIVDFVLSLLHFSKEYMY</sequence>
<organism evidence="1 2">
    <name type="scientific">Eretmocerus hayati</name>
    <dbReference type="NCBI Taxonomy" id="131215"/>
    <lineage>
        <taxon>Eukaryota</taxon>
        <taxon>Metazoa</taxon>
        <taxon>Ecdysozoa</taxon>
        <taxon>Arthropoda</taxon>
        <taxon>Hexapoda</taxon>
        <taxon>Insecta</taxon>
        <taxon>Pterygota</taxon>
        <taxon>Neoptera</taxon>
        <taxon>Endopterygota</taxon>
        <taxon>Hymenoptera</taxon>
        <taxon>Apocrita</taxon>
        <taxon>Proctotrupomorpha</taxon>
        <taxon>Chalcidoidea</taxon>
        <taxon>Aphelinidae</taxon>
        <taxon>Aphelininae</taxon>
        <taxon>Eretmocerus</taxon>
    </lineage>
</organism>
<keyword evidence="2" id="KW-1185">Reference proteome</keyword>
<gene>
    <name evidence="1" type="ORF">QAD02_017532</name>
</gene>
<evidence type="ECO:0000313" key="2">
    <source>
        <dbReference type="Proteomes" id="UP001239111"/>
    </source>
</evidence>
<accession>A0ACC2PE64</accession>
<dbReference type="Proteomes" id="UP001239111">
    <property type="component" value="Chromosome 1"/>
</dbReference>